<dbReference type="PANTHER" id="PTHR10974:SF1">
    <property type="entry name" value="FI08016P-RELATED"/>
    <property type="match status" value="1"/>
</dbReference>
<reference evidence="1" key="1">
    <citation type="submission" date="2021-12" db="EMBL/GenBank/DDBJ databases">
        <authorList>
            <person name="King R."/>
        </authorList>
    </citation>
    <scope>NUCLEOTIDE SEQUENCE</scope>
</reference>
<gene>
    <name evidence="1" type="ORF">DIATSA_LOCUS442</name>
</gene>
<dbReference type="SUPFAM" id="SSF53649">
    <property type="entry name" value="Alkaline phosphatase-like"/>
    <property type="match status" value="1"/>
</dbReference>
<dbReference type="InterPro" id="IPR017850">
    <property type="entry name" value="Alkaline_phosphatase_core_sf"/>
</dbReference>
<dbReference type="FunFam" id="3.40.720.10:FF:000017">
    <property type="entry name" value="Predicted protein"/>
    <property type="match status" value="1"/>
</dbReference>
<reference evidence="1" key="2">
    <citation type="submission" date="2022-10" db="EMBL/GenBank/DDBJ databases">
        <authorList>
            <consortium name="ENA_rothamsted_submissions"/>
            <consortium name="culmorum"/>
            <person name="King R."/>
        </authorList>
    </citation>
    <scope>NUCLEOTIDE SEQUENCE</scope>
</reference>
<sequence>MRLHDSILNDKGTGCEVPQLDPFSEDTLKDYYGMAKLKCEGVEWVECNLSKCYVVEEFLKKMKKISCIYKDIIYIDDDKYKIGRSVKLYGNETYILTKSDHVKVSCTGVEIGALLPTRWYGYKVGFRNSTSTHNIEQPRGRYSACKNLNVMILCFKAASRNRFLRRMPKSHNALKELDALFYNIHSIVGDGTEAALIPLMTGKSETELPDMRKETSMELIDEKKFIFHLAKENGYRTAFFEDTEYIGTFQNRYNGFKRQPADHYLRAFHLETMRNHKWLISYKKNMHCVGSIPLYKQLLNLTLQIPKLKSKYFCFTLIGQIYNDPYNLIPTVDDDMAEFLGNLKSSGSLRNTLLMVLGDHGPRFGEFRNTYQGKLEERLPLMALVLPKGFKKCRPKIAAAVEANTKILTTHFDAHATVLDAMGLEDHINAFKVFGASVPRGMSLLRSIPKNRTCGEAGVLPHWCVCFKWSNVPKHDPMFYTVATVLTEFINNLTVVVRDQCTERKLTSVVWVMRQSPNEDVLRHERDNKGITSYLAYGRVMRPSKEYYQTKVKMSPGEAVFESTLTYLVDRSAFELRKTEISRVSSYGEESFCIRDTHPSLLGYCYCNRKSKSTFSYKTLRINKD</sequence>
<dbReference type="OrthoDB" id="413313at2759"/>
<dbReference type="GO" id="GO:0005615">
    <property type="term" value="C:extracellular space"/>
    <property type="evidence" value="ECO:0007669"/>
    <property type="project" value="TreeGrafter"/>
</dbReference>
<dbReference type="PANTHER" id="PTHR10974">
    <property type="entry name" value="FI08016P-RELATED"/>
    <property type="match status" value="1"/>
</dbReference>
<dbReference type="Proteomes" id="UP001153714">
    <property type="component" value="Chromosome 1"/>
</dbReference>
<evidence type="ECO:0008006" key="3">
    <source>
        <dbReference type="Google" id="ProtNLM"/>
    </source>
</evidence>
<dbReference type="Gene3D" id="3.40.720.10">
    <property type="entry name" value="Alkaline Phosphatase, subunit A"/>
    <property type="match status" value="1"/>
</dbReference>
<name>A0A9N9QPI6_9NEOP</name>
<organism evidence="1 2">
    <name type="scientific">Diatraea saccharalis</name>
    <name type="common">sugarcane borer</name>
    <dbReference type="NCBI Taxonomy" id="40085"/>
    <lineage>
        <taxon>Eukaryota</taxon>
        <taxon>Metazoa</taxon>
        <taxon>Ecdysozoa</taxon>
        <taxon>Arthropoda</taxon>
        <taxon>Hexapoda</taxon>
        <taxon>Insecta</taxon>
        <taxon>Pterygota</taxon>
        <taxon>Neoptera</taxon>
        <taxon>Endopterygota</taxon>
        <taxon>Lepidoptera</taxon>
        <taxon>Glossata</taxon>
        <taxon>Ditrysia</taxon>
        <taxon>Pyraloidea</taxon>
        <taxon>Crambidae</taxon>
        <taxon>Crambinae</taxon>
        <taxon>Diatraea</taxon>
    </lineage>
</organism>
<keyword evidence="2" id="KW-1185">Reference proteome</keyword>
<dbReference type="AlphaFoldDB" id="A0A9N9QPI6"/>
<dbReference type="Pfam" id="PF02995">
    <property type="entry name" value="DUF229"/>
    <property type="match status" value="1"/>
</dbReference>
<evidence type="ECO:0000313" key="2">
    <source>
        <dbReference type="Proteomes" id="UP001153714"/>
    </source>
</evidence>
<dbReference type="CDD" id="cd16021">
    <property type="entry name" value="ALP_like"/>
    <property type="match status" value="1"/>
</dbReference>
<accession>A0A9N9QPI6</accession>
<evidence type="ECO:0000313" key="1">
    <source>
        <dbReference type="EMBL" id="CAG9782158.1"/>
    </source>
</evidence>
<proteinExistence type="predicted"/>
<dbReference type="InterPro" id="IPR004245">
    <property type="entry name" value="DUF229"/>
</dbReference>
<protein>
    <recommendedName>
        <fullName evidence="3">DUF229 domain containing protein</fullName>
    </recommendedName>
</protein>
<dbReference type="EMBL" id="OU893332">
    <property type="protein sequence ID" value="CAG9782158.1"/>
    <property type="molecule type" value="Genomic_DNA"/>
</dbReference>